<comment type="caution">
    <text evidence="1">The sequence shown here is derived from an EMBL/GenBank/DDBJ whole genome shotgun (WGS) entry which is preliminary data.</text>
</comment>
<dbReference type="Proteomes" id="UP000265520">
    <property type="component" value="Unassembled WGS sequence"/>
</dbReference>
<protein>
    <submittedName>
        <fullName evidence="1">Uncharacterized protein</fullName>
    </submittedName>
</protein>
<name>A0A392N7Z8_9FABA</name>
<dbReference type="AlphaFoldDB" id="A0A392N7Z8"/>
<evidence type="ECO:0000313" key="2">
    <source>
        <dbReference type="Proteomes" id="UP000265520"/>
    </source>
</evidence>
<accession>A0A392N7Z8</accession>
<proteinExistence type="predicted"/>
<keyword evidence="2" id="KW-1185">Reference proteome</keyword>
<evidence type="ECO:0000313" key="1">
    <source>
        <dbReference type="EMBL" id="MCH95309.1"/>
    </source>
</evidence>
<sequence length="66" mass="7533">MENEGVETDSPSLNAQILYNFPYRRAAPCALRDAQLSVTQENLNFVPARRAKPYCATRNCQRIFLV</sequence>
<reference evidence="1 2" key="1">
    <citation type="journal article" date="2018" name="Front. Plant Sci.">
        <title>Red Clover (Trifolium pratense) and Zigzag Clover (T. medium) - A Picture of Genomic Similarities and Differences.</title>
        <authorList>
            <person name="Dluhosova J."/>
            <person name="Istvanek J."/>
            <person name="Nedelnik J."/>
            <person name="Repkova J."/>
        </authorList>
    </citation>
    <scope>NUCLEOTIDE SEQUENCE [LARGE SCALE GENOMIC DNA]</scope>
    <source>
        <strain evidence="2">cv. 10/8</strain>
        <tissue evidence="1">Leaf</tissue>
    </source>
</reference>
<dbReference type="EMBL" id="LXQA010029510">
    <property type="protein sequence ID" value="MCH95309.1"/>
    <property type="molecule type" value="Genomic_DNA"/>
</dbReference>
<organism evidence="1 2">
    <name type="scientific">Trifolium medium</name>
    <dbReference type="NCBI Taxonomy" id="97028"/>
    <lineage>
        <taxon>Eukaryota</taxon>
        <taxon>Viridiplantae</taxon>
        <taxon>Streptophyta</taxon>
        <taxon>Embryophyta</taxon>
        <taxon>Tracheophyta</taxon>
        <taxon>Spermatophyta</taxon>
        <taxon>Magnoliopsida</taxon>
        <taxon>eudicotyledons</taxon>
        <taxon>Gunneridae</taxon>
        <taxon>Pentapetalae</taxon>
        <taxon>rosids</taxon>
        <taxon>fabids</taxon>
        <taxon>Fabales</taxon>
        <taxon>Fabaceae</taxon>
        <taxon>Papilionoideae</taxon>
        <taxon>50 kb inversion clade</taxon>
        <taxon>NPAAA clade</taxon>
        <taxon>Hologalegina</taxon>
        <taxon>IRL clade</taxon>
        <taxon>Trifolieae</taxon>
        <taxon>Trifolium</taxon>
    </lineage>
</organism>